<evidence type="ECO:0000313" key="2">
    <source>
        <dbReference type="Proteomes" id="UP001446871"/>
    </source>
</evidence>
<protein>
    <submittedName>
        <fullName evidence="1">Uncharacterized protein</fullName>
    </submittedName>
</protein>
<accession>A0ABR1W4C7</accession>
<gene>
    <name evidence="1" type="ORF">PG996_003500</name>
</gene>
<sequence length="373" mass="41448">MSALTRPVLRRRIRGTSKIHIKEVGGNSFGVSLDESAYGMISNCDSSNPVMLCRGDWGLVDATSVPRSITPENLLLLLDAKGSYHKEMELPKVNMEAHAGYLVVQAAAHDPRSAMHALLTEAAEDLREAAPGVFRIARKAKGSHQRLFEELEGFARRDTLQERCHTFHENVKDAEASLARVTQEITRHRYGGGRSEIPVKPAVGGNSDWISSLFKPNGFAPTPLQVQEALGNLTDSGVASQHAMFSRAVVRTWGNWAYGILDRVRMSSEDWESLEARAKAYGDGNWAWKGMGEDKQPAVANSKKELMLDLISECLDILQTVGCVGTLAFTQIVDLEKLTFYETCYTKIHGVVMLERRLWNWAHFDFGALWSTV</sequence>
<reference evidence="1 2" key="1">
    <citation type="submission" date="2023-01" db="EMBL/GenBank/DDBJ databases">
        <title>Analysis of 21 Apiospora genomes using comparative genomics revels a genus with tremendous synthesis potential of carbohydrate active enzymes and secondary metabolites.</title>
        <authorList>
            <person name="Sorensen T."/>
        </authorList>
    </citation>
    <scope>NUCLEOTIDE SEQUENCE [LARGE SCALE GENOMIC DNA]</scope>
    <source>
        <strain evidence="1 2">CBS 83171</strain>
    </source>
</reference>
<dbReference type="EMBL" id="JAQQWM010000002">
    <property type="protein sequence ID" value="KAK8077330.1"/>
    <property type="molecule type" value="Genomic_DNA"/>
</dbReference>
<keyword evidence="2" id="KW-1185">Reference proteome</keyword>
<comment type="caution">
    <text evidence="1">The sequence shown here is derived from an EMBL/GenBank/DDBJ whole genome shotgun (WGS) entry which is preliminary data.</text>
</comment>
<evidence type="ECO:0000313" key="1">
    <source>
        <dbReference type="EMBL" id="KAK8077330.1"/>
    </source>
</evidence>
<organism evidence="1 2">
    <name type="scientific">Apiospora saccharicola</name>
    <dbReference type="NCBI Taxonomy" id="335842"/>
    <lineage>
        <taxon>Eukaryota</taxon>
        <taxon>Fungi</taxon>
        <taxon>Dikarya</taxon>
        <taxon>Ascomycota</taxon>
        <taxon>Pezizomycotina</taxon>
        <taxon>Sordariomycetes</taxon>
        <taxon>Xylariomycetidae</taxon>
        <taxon>Amphisphaeriales</taxon>
        <taxon>Apiosporaceae</taxon>
        <taxon>Apiospora</taxon>
    </lineage>
</organism>
<proteinExistence type="predicted"/>
<name>A0ABR1W4C7_9PEZI</name>
<dbReference type="Proteomes" id="UP001446871">
    <property type="component" value="Unassembled WGS sequence"/>
</dbReference>